<reference evidence="3 4" key="1">
    <citation type="submission" date="2019-07" db="EMBL/GenBank/DDBJ databases">
        <title>WGS assembly of Gossypium mustelinum.</title>
        <authorList>
            <person name="Chen Z.J."/>
            <person name="Sreedasyam A."/>
            <person name="Ando A."/>
            <person name="Song Q."/>
            <person name="De L."/>
            <person name="Hulse-Kemp A."/>
            <person name="Ding M."/>
            <person name="Ye W."/>
            <person name="Kirkbride R."/>
            <person name="Jenkins J."/>
            <person name="Plott C."/>
            <person name="Lovell J."/>
            <person name="Lin Y.-M."/>
            <person name="Vaughn R."/>
            <person name="Liu B."/>
            <person name="Li W."/>
            <person name="Simpson S."/>
            <person name="Scheffler B."/>
            <person name="Saski C."/>
            <person name="Grover C."/>
            <person name="Hu G."/>
            <person name="Conover J."/>
            <person name="Carlson J."/>
            <person name="Shu S."/>
            <person name="Boston L."/>
            <person name="Williams M."/>
            <person name="Peterson D."/>
            <person name="Mcgee K."/>
            <person name="Jones D."/>
            <person name="Wendel J."/>
            <person name="Stelly D."/>
            <person name="Grimwood J."/>
            <person name="Schmutz J."/>
        </authorList>
    </citation>
    <scope>NUCLEOTIDE SEQUENCE [LARGE SCALE GENOMIC DNA]</scope>
    <source>
        <strain evidence="3">1408120.09</strain>
    </source>
</reference>
<feature type="domain" description="C3H1-type" evidence="2">
    <location>
        <begin position="33"/>
        <end position="59"/>
    </location>
</feature>
<keyword evidence="1" id="KW-0862">Zinc</keyword>
<dbReference type="InterPro" id="IPR000571">
    <property type="entry name" value="Znf_CCCH"/>
</dbReference>
<evidence type="ECO:0000313" key="3">
    <source>
        <dbReference type="EMBL" id="TYJ48122.1"/>
    </source>
</evidence>
<protein>
    <recommendedName>
        <fullName evidence="2">C3H1-type domain-containing protein</fullName>
    </recommendedName>
</protein>
<evidence type="ECO:0000313" key="4">
    <source>
        <dbReference type="Proteomes" id="UP000323597"/>
    </source>
</evidence>
<gene>
    <name evidence="3" type="ORF">E1A91_A01G037900v1</name>
</gene>
<dbReference type="EMBL" id="CM017636">
    <property type="protein sequence ID" value="TYJ48122.1"/>
    <property type="molecule type" value="Genomic_DNA"/>
</dbReference>
<keyword evidence="1" id="KW-0863">Zinc-finger</keyword>
<keyword evidence="1" id="KW-0479">Metal-binding</keyword>
<keyword evidence="4" id="KW-1185">Reference proteome</keyword>
<sequence length="84" mass="9653">MLPPSSFQISFTMISPFSNQGLDCEYRHSEVARLNPRDCWYWLAGNCINPTCGFRHPPLFPGESGVDQLVEIIKEKCVEENYEI</sequence>
<dbReference type="PANTHER" id="PTHR15725">
    <property type="entry name" value="ZN-FINGER, C-X8-C-X5-C-X3-H TYPE-CONTAINING"/>
    <property type="match status" value="1"/>
</dbReference>
<dbReference type="PANTHER" id="PTHR15725:SF0">
    <property type="entry name" value="ZINC FINGER CCCH DOMAIN-CONTAINING PROTEIN 32-LIKE"/>
    <property type="match status" value="1"/>
</dbReference>
<proteinExistence type="predicted"/>
<evidence type="ECO:0000256" key="1">
    <source>
        <dbReference type="PROSITE-ProRule" id="PRU00723"/>
    </source>
</evidence>
<dbReference type="Proteomes" id="UP000323597">
    <property type="component" value="Chromosome A01"/>
</dbReference>
<organism evidence="3 4">
    <name type="scientific">Gossypium mustelinum</name>
    <name type="common">Cotton</name>
    <name type="synonym">Gossypium caicoense</name>
    <dbReference type="NCBI Taxonomy" id="34275"/>
    <lineage>
        <taxon>Eukaryota</taxon>
        <taxon>Viridiplantae</taxon>
        <taxon>Streptophyta</taxon>
        <taxon>Embryophyta</taxon>
        <taxon>Tracheophyta</taxon>
        <taxon>Spermatophyta</taxon>
        <taxon>Magnoliopsida</taxon>
        <taxon>eudicotyledons</taxon>
        <taxon>Gunneridae</taxon>
        <taxon>Pentapetalae</taxon>
        <taxon>rosids</taxon>
        <taxon>malvids</taxon>
        <taxon>Malvales</taxon>
        <taxon>Malvaceae</taxon>
        <taxon>Malvoideae</taxon>
        <taxon>Gossypium</taxon>
    </lineage>
</organism>
<dbReference type="GO" id="GO:0008270">
    <property type="term" value="F:zinc ion binding"/>
    <property type="evidence" value="ECO:0007669"/>
    <property type="project" value="UniProtKB-KW"/>
</dbReference>
<feature type="zinc finger region" description="C3H1-type" evidence="1">
    <location>
        <begin position="33"/>
        <end position="59"/>
    </location>
</feature>
<dbReference type="GO" id="GO:0003729">
    <property type="term" value="F:mRNA binding"/>
    <property type="evidence" value="ECO:0007669"/>
    <property type="project" value="TreeGrafter"/>
</dbReference>
<name>A0A5D3ABC0_GOSMU</name>
<dbReference type="Gene3D" id="4.10.1000.10">
    <property type="entry name" value="Zinc finger, CCCH-type"/>
    <property type="match status" value="1"/>
</dbReference>
<dbReference type="AlphaFoldDB" id="A0A5D3ABC0"/>
<evidence type="ECO:0000259" key="2">
    <source>
        <dbReference type="PROSITE" id="PS50103"/>
    </source>
</evidence>
<accession>A0A5D3ABC0</accession>
<dbReference type="PROSITE" id="PS50103">
    <property type="entry name" value="ZF_C3H1"/>
    <property type="match status" value="1"/>
</dbReference>